<feature type="transmembrane region" description="Helical" evidence="10">
    <location>
        <begin position="521"/>
        <end position="540"/>
    </location>
</feature>
<name>A0A2A6BH76_PRIPA</name>
<keyword evidence="8" id="KW-0807">Transducer</keyword>
<dbReference type="InterPro" id="IPR028082">
    <property type="entry name" value="Peripla_BP_I"/>
</dbReference>
<dbReference type="PROSITE" id="PS50259">
    <property type="entry name" value="G_PROTEIN_RECEP_F3_4"/>
    <property type="match status" value="1"/>
</dbReference>
<reference evidence="12" key="2">
    <citation type="submission" date="2022-06" db="UniProtKB">
        <authorList>
            <consortium name="EnsemblMetazoa"/>
        </authorList>
    </citation>
    <scope>IDENTIFICATION</scope>
    <source>
        <strain evidence="12">PS312</strain>
    </source>
</reference>
<dbReference type="SUPFAM" id="SSF53822">
    <property type="entry name" value="Periplasmic binding protein-like I"/>
    <property type="match status" value="1"/>
</dbReference>
<evidence type="ECO:0000313" key="12">
    <source>
        <dbReference type="EnsemblMetazoa" id="PPA11545.1"/>
    </source>
</evidence>
<evidence type="ECO:0000256" key="7">
    <source>
        <dbReference type="ARBA" id="ARBA00023180"/>
    </source>
</evidence>
<dbReference type="GO" id="GO:0004965">
    <property type="term" value="F:G protein-coupled GABA receptor activity"/>
    <property type="evidence" value="ECO:0000318"/>
    <property type="project" value="GO_Central"/>
</dbReference>
<accession>A0A8R1YCR6</accession>
<dbReference type="InterPro" id="IPR002455">
    <property type="entry name" value="GPCR3_GABA-B"/>
</dbReference>
<organism evidence="12 13">
    <name type="scientific">Pristionchus pacificus</name>
    <name type="common">Parasitic nematode worm</name>
    <dbReference type="NCBI Taxonomy" id="54126"/>
    <lineage>
        <taxon>Eukaryota</taxon>
        <taxon>Metazoa</taxon>
        <taxon>Ecdysozoa</taxon>
        <taxon>Nematoda</taxon>
        <taxon>Chromadorea</taxon>
        <taxon>Rhabditida</taxon>
        <taxon>Rhabditina</taxon>
        <taxon>Diplogasteromorpha</taxon>
        <taxon>Diplogasteroidea</taxon>
        <taxon>Neodiplogasteridae</taxon>
        <taxon>Pristionchus</taxon>
    </lineage>
</organism>
<protein>
    <submittedName>
        <fullName evidence="12">Gbb-2</fullName>
    </submittedName>
</protein>
<dbReference type="InterPro" id="IPR017978">
    <property type="entry name" value="GPCR_3_C"/>
</dbReference>
<evidence type="ECO:0000256" key="3">
    <source>
        <dbReference type="ARBA" id="ARBA00022989"/>
    </source>
</evidence>
<dbReference type="GO" id="GO:0007214">
    <property type="term" value="P:gamma-aminobutyric acid signaling pathway"/>
    <property type="evidence" value="ECO:0000318"/>
    <property type="project" value="GO_Central"/>
</dbReference>
<feature type="transmembrane region" description="Helical" evidence="10">
    <location>
        <begin position="697"/>
        <end position="715"/>
    </location>
</feature>
<dbReference type="Pfam" id="PF01094">
    <property type="entry name" value="ANF_receptor"/>
    <property type="match status" value="1"/>
</dbReference>
<feature type="chain" id="PRO_5043814455" evidence="11">
    <location>
        <begin position="22"/>
        <end position="898"/>
    </location>
</feature>
<feature type="signal peptide" evidence="11">
    <location>
        <begin position="1"/>
        <end position="21"/>
    </location>
</feature>
<evidence type="ECO:0000256" key="5">
    <source>
        <dbReference type="ARBA" id="ARBA00023136"/>
    </source>
</evidence>
<evidence type="ECO:0000256" key="2">
    <source>
        <dbReference type="ARBA" id="ARBA00022692"/>
    </source>
</evidence>
<dbReference type="AlphaFoldDB" id="A0A2A6BH76"/>
<dbReference type="PRINTS" id="PR01177">
    <property type="entry name" value="GABAB1RECPTR"/>
</dbReference>
<gene>
    <name evidence="12" type="primary">WBGene00101099</name>
</gene>
<feature type="transmembrane region" description="Helical" evidence="10">
    <location>
        <begin position="602"/>
        <end position="623"/>
    </location>
</feature>
<proteinExistence type="predicted"/>
<accession>A0A2A6BH76</accession>
<keyword evidence="3 10" id="KW-1133">Transmembrane helix</keyword>
<dbReference type="OrthoDB" id="2150267at2759"/>
<evidence type="ECO:0000256" key="10">
    <source>
        <dbReference type="SAM" id="Phobius"/>
    </source>
</evidence>
<dbReference type="EnsemblMetazoa" id="PPA11545.1">
    <property type="protein sequence ID" value="PPA11545.1"/>
    <property type="gene ID" value="WBGene00101099"/>
</dbReference>
<feature type="transmembrane region" description="Helical" evidence="10">
    <location>
        <begin position="655"/>
        <end position="677"/>
    </location>
</feature>
<feature type="transmembrane region" description="Helical" evidence="10">
    <location>
        <begin position="560"/>
        <end position="581"/>
    </location>
</feature>
<dbReference type="GO" id="GO:0038039">
    <property type="term" value="C:G protein-coupled receptor heterodimeric complex"/>
    <property type="evidence" value="ECO:0000318"/>
    <property type="project" value="GO_Central"/>
</dbReference>
<keyword evidence="2 10" id="KW-0812">Transmembrane</keyword>
<dbReference type="GO" id="GO:0009410">
    <property type="term" value="P:response to xenobiotic stimulus"/>
    <property type="evidence" value="ECO:0007669"/>
    <property type="project" value="EnsemblMetazoa"/>
</dbReference>
<evidence type="ECO:0000256" key="11">
    <source>
        <dbReference type="SAM" id="SignalP"/>
    </source>
</evidence>
<keyword evidence="11" id="KW-0732">Signal</keyword>
<reference evidence="13" key="1">
    <citation type="journal article" date="2008" name="Nat. Genet.">
        <title>The Pristionchus pacificus genome provides a unique perspective on nematode lifestyle and parasitism.</title>
        <authorList>
            <person name="Dieterich C."/>
            <person name="Clifton S.W."/>
            <person name="Schuster L.N."/>
            <person name="Chinwalla A."/>
            <person name="Delehaunty K."/>
            <person name="Dinkelacker I."/>
            <person name="Fulton L."/>
            <person name="Fulton R."/>
            <person name="Godfrey J."/>
            <person name="Minx P."/>
            <person name="Mitreva M."/>
            <person name="Roeseler W."/>
            <person name="Tian H."/>
            <person name="Witte H."/>
            <person name="Yang S.P."/>
            <person name="Wilson R.K."/>
            <person name="Sommer R.J."/>
        </authorList>
    </citation>
    <scope>NUCLEOTIDE SEQUENCE [LARGE SCALE GENOMIC DNA]</scope>
    <source>
        <strain evidence="13">PS312</strain>
    </source>
</reference>
<dbReference type="GO" id="GO:0032223">
    <property type="term" value="P:negative regulation of synaptic transmission, cholinergic"/>
    <property type="evidence" value="ECO:0007669"/>
    <property type="project" value="EnsemblMetazoa"/>
</dbReference>
<dbReference type="InterPro" id="IPR001828">
    <property type="entry name" value="ANF_lig-bd_rcpt"/>
</dbReference>
<evidence type="ECO:0000313" key="13">
    <source>
        <dbReference type="Proteomes" id="UP000005239"/>
    </source>
</evidence>
<dbReference type="PRINTS" id="PR01176">
    <property type="entry name" value="GABABRECEPTR"/>
</dbReference>
<keyword evidence="5 10" id="KW-0472">Membrane</keyword>
<feature type="region of interest" description="Disordered" evidence="9">
    <location>
        <begin position="835"/>
        <end position="898"/>
    </location>
</feature>
<dbReference type="Proteomes" id="UP000005239">
    <property type="component" value="Unassembled WGS sequence"/>
</dbReference>
<sequence>PFADAMTSCLPLLLLFGATSGWHLNCPRPSHHDKVIPIGVFVPFHVSLNGSRSRNGSSPAILEDGYSEKSPGDFAPAISLALHHIRNHSCILSGHRIELIYKSTQCSPALGMKALFDVISREQRPVAIFGGQCTNVNDPIAMALKYWRIVQLSYAETHPKFSSADAQELYPTFFRVVPAYRNSNEAKVKLIKHFNWKHVATIKQSDEARFALPHEKLTALMETDPNNLTIIRTAGISQHEKENIGLELDMLKAGDAHIIVMDAEINLTMVVLCEAYRREMYGDKYVWILPGYQVHSWNLNKFNFSEHSCTKEEAMQILDRHFVVEFAKERRIREVKLPHNKASFCLAHSILGSFTAREVLDEMRRKKVDTSMWSTFLYDGIWTLAMALNQTLTKNPDEVVFDDLLEAMTNIDFQGVTGRIKFSDNERLGIVDIKQYIGGSYQEIGKYDGNDQTFELDSTKHAGWTPPADKTFIDHRTERISDTLRIAFSLLALVGILLSLLFLIVNVRYRNHRFIKMSSPNLNNVIIIGSMCTYSSVILLGIDTQIVTTEHFPFLCTARTWVLCLGFTLAFGSMFSKTWRVHSIFTNIRMDKKAIKASDSKLFLMLGSLLALDVIVLTSWAIMSPFELVTVPLEDIITNTSVIKPVVETCQSESFAYQIVLLAVKGILMILGCFLAWETRRVNVPALNDSKYIGLSVYVVVVMSVIGLSIAFILQRMVNEAYALTCLFIIFSTTLTLCLLFVPKLIELVRNPQGIEPKGYRRGLMKSVVNKQKTTIPTNSNDDCKDLLSRAEAENQMKHRILQEKSAQLWELLERLRDLGDTTFMQQDWCFGSSGIVSGPPTTTPDSDPLLGGSRKSEHSSSDRTVAFREPSTTSTKCNNKEKDEWPWVDPDEPSTML</sequence>
<dbReference type="GO" id="GO:0040012">
    <property type="term" value="P:regulation of locomotion"/>
    <property type="evidence" value="ECO:0007669"/>
    <property type="project" value="EnsemblMetazoa"/>
</dbReference>
<keyword evidence="4" id="KW-0297">G-protein coupled receptor</keyword>
<keyword evidence="13" id="KW-1185">Reference proteome</keyword>
<evidence type="ECO:0000256" key="6">
    <source>
        <dbReference type="ARBA" id="ARBA00023170"/>
    </source>
</evidence>
<keyword evidence="7" id="KW-0325">Glycoprotein</keyword>
<feature type="compositionally biased region" description="Low complexity" evidence="9">
    <location>
        <begin position="838"/>
        <end position="852"/>
    </location>
</feature>
<evidence type="ECO:0000256" key="9">
    <source>
        <dbReference type="SAM" id="MobiDB-lite"/>
    </source>
</evidence>
<evidence type="ECO:0000256" key="8">
    <source>
        <dbReference type="ARBA" id="ARBA00023224"/>
    </source>
</evidence>
<dbReference type="PANTHER" id="PTHR10519:SF74">
    <property type="entry name" value="GAMMA-AMINOBUTYRIC ACID TYPE B RECEPTOR SUBUNIT 2"/>
    <property type="match status" value="1"/>
</dbReference>
<feature type="transmembrane region" description="Helical" evidence="10">
    <location>
        <begin position="721"/>
        <end position="742"/>
    </location>
</feature>
<evidence type="ECO:0000256" key="4">
    <source>
        <dbReference type="ARBA" id="ARBA00023040"/>
    </source>
</evidence>
<dbReference type="CDD" id="cd06366">
    <property type="entry name" value="PBP1_GABAb_receptor"/>
    <property type="match status" value="1"/>
</dbReference>
<feature type="transmembrane region" description="Helical" evidence="10">
    <location>
        <begin position="486"/>
        <end position="509"/>
    </location>
</feature>
<evidence type="ECO:0000256" key="1">
    <source>
        <dbReference type="ARBA" id="ARBA00004141"/>
    </source>
</evidence>
<comment type="subcellular location">
    <subcellularLocation>
        <location evidence="1">Membrane</location>
        <topology evidence="1">Multi-pass membrane protein</topology>
    </subcellularLocation>
</comment>
<keyword evidence="6" id="KW-0675">Receptor</keyword>
<dbReference type="PANTHER" id="PTHR10519">
    <property type="entry name" value="GABA-B RECEPTOR"/>
    <property type="match status" value="1"/>
</dbReference>
<dbReference type="Pfam" id="PF00003">
    <property type="entry name" value="7tm_3"/>
    <property type="match status" value="1"/>
</dbReference>
<dbReference type="Gene3D" id="3.40.50.2300">
    <property type="match status" value="2"/>
</dbReference>